<dbReference type="GO" id="GO:0009229">
    <property type="term" value="P:thiamine diphosphate biosynthetic process"/>
    <property type="evidence" value="ECO:0007669"/>
    <property type="project" value="InterPro"/>
</dbReference>
<dbReference type="Proteomes" id="UP000199550">
    <property type="component" value="Unassembled WGS sequence"/>
</dbReference>
<sequence>MFDPIVHISSPITLLGGADTDNSQLNICLKVAPSVVAADGGADHALRHGLTPIAVIGDMDSLSVAAGAAFASGLHRVSEQDSTDFEKCLTRIVAPLIMATGFLGGRLDHTLAVLGTLARLRAHHVILVSQDDVCVLLPQGRSTWHLSPGLRAAVLPLGQAQVSSHGLRWDLASRAMAPDGLVSSSNAVAQPAVTFDVTGPVLLTLPLSECDAVVAGVLAQVSSSAR</sequence>
<dbReference type="InterPro" id="IPR006282">
    <property type="entry name" value="Thi_PPkinase"/>
</dbReference>
<dbReference type="GO" id="GO:0006772">
    <property type="term" value="P:thiamine metabolic process"/>
    <property type="evidence" value="ECO:0007669"/>
    <property type="project" value="UniProtKB-UniRule"/>
</dbReference>
<accession>A0A1I4ESG1</accession>
<dbReference type="InterPro" id="IPR007371">
    <property type="entry name" value="TPK_catalytic"/>
</dbReference>
<dbReference type="GO" id="GO:0004788">
    <property type="term" value="F:thiamine diphosphokinase activity"/>
    <property type="evidence" value="ECO:0007669"/>
    <property type="project" value="UniProtKB-UniRule"/>
</dbReference>
<dbReference type="InterPro" id="IPR036759">
    <property type="entry name" value="TPK_catalytic_sf"/>
</dbReference>
<dbReference type="GO" id="GO:0030975">
    <property type="term" value="F:thiamine binding"/>
    <property type="evidence" value="ECO:0007669"/>
    <property type="project" value="InterPro"/>
</dbReference>
<dbReference type="SUPFAM" id="SSF63862">
    <property type="entry name" value="Thiamin pyrophosphokinase, substrate-binding domain"/>
    <property type="match status" value="1"/>
</dbReference>
<dbReference type="Pfam" id="PF04263">
    <property type="entry name" value="TPK_catalytic"/>
    <property type="match status" value="1"/>
</dbReference>
<reference evidence="9" key="1">
    <citation type="submission" date="2016-10" db="EMBL/GenBank/DDBJ databases">
        <authorList>
            <person name="Varghese N."/>
            <person name="Submissions S."/>
        </authorList>
    </citation>
    <scope>NUCLEOTIDE SEQUENCE [LARGE SCALE GENOMIC DNA]</scope>
    <source>
        <strain evidence="9">DSM 16199</strain>
    </source>
</reference>
<feature type="domain" description="Thiamin pyrophosphokinase catalytic" evidence="6">
    <location>
        <begin position="29"/>
        <end position="124"/>
    </location>
</feature>
<evidence type="ECO:0000256" key="3">
    <source>
        <dbReference type="ARBA" id="ARBA00022777"/>
    </source>
</evidence>
<dbReference type="RefSeq" id="WP_090188158.1">
    <property type="nucleotide sequence ID" value="NZ_FOTF01000007.1"/>
</dbReference>
<evidence type="ECO:0000256" key="4">
    <source>
        <dbReference type="ARBA" id="ARBA00022840"/>
    </source>
</evidence>
<evidence type="ECO:0000256" key="5">
    <source>
        <dbReference type="NCBIfam" id="TIGR01378"/>
    </source>
</evidence>
<dbReference type="CDD" id="cd07995">
    <property type="entry name" value="TPK"/>
    <property type="match status" value="1"/>
</dbReference>
<dbReference type="Pfam" id="PF04265">
    <property type="entry name" value="TPK_B1_binding"/>
    <property type="match status" value="1"/>
</dbReference>
<dbReference type="STRING" id="195913.SAMN04488004_107159"/>
<dbReference type="AlphaFoldDB" id="A0A1I4ESG1"/>
<organism evidence="8 9">
    <name type="scientific">Loktanella salsilacus</name>
    <dbReference type="NCBI Taxonomy" id="195913"/>
    <lineage>
        <taxon>Bacteria</taxon>
        <taxon>Pseudomonadati</taxon>
        <taxon>Pseudomonadota</taxon>
        <taxon>Alphaproteobacteria</taxon>
        <taxon>Rhodobacterales</taxon>
        <taxon>Roseobacteraceae</taxon>
        <taxon>Loktanella</taxon>
    </lineage>
</organism>
<keyword evidence="1" id="KW-0808">Transferase</keyword>
<keyword evidence="3 8" id="KW-0418">Kinase</keyword>
<evidence type="ECO:0000256" key="2">
    <source>
        <dbReference type="ARBA" id="ARBA00022741"/>
    </source>
</evidence>
<name>A0A1I4ESG1_9RHOB</name>
<dbReference type="InterPro" id="IPR036371">
    <property type="entry name" value="TPK_B1-bd_sf"/>
</dbReference>
<evidence type="ECO:0000313" key="8">
    <source>
        <dbReference type="EMBL" id="SFL08675.1"/>
    </source>
</evidence>
<evidence type="ECO:0000259" key="6">
    <source>
        <dbReference type="Pfam" id="PF04263"/>
    </source>
</evidence>
<evidence type="ECO:0000259" key="7">
    <source>
        <dbReference type="Pfam" id="PF04265"/>
    </source>
</evidence>
<keyword evidence="9" id="KW-1185">Reference proteome</keyword>
<proteinExistence type="predicted"/>
<dbReference type="EC" id="2.7.6.2" evidence="5"/>
<gene>
    <name evidence="8" type="ORF">SAMN04488004_107159</name>
</gene>
<dbReference type="PANTHER" id="PTHR13622:SF8">
    <property type="entry name" value="THIAMIN PYROPHOSPHOKINASE 1"/>
    <property type="match status" value="1"/>
</dbReference>
<evidence type="ECO:0000256" key="1">
    <source>
        <dbReference type="ARBA" id="ARBA00022679"/>
    </source>
</evidence>
<dbReference type="InterPro" id="IPR007373">
    <property type="entry name" value="Thiamin_PyroPKinase_B1-bd"/>
</dbReference>
<dbReference type="GO" id="GO:0005524">
    <property type="term" value="F:ATP binding"/>
    <property type="evidence" value="ECO:0007669"/>
    <property type="project" value="UniProtKB-KW"/>
</dbReference>
<dbReference type="PANTHER" id="PTHR13622">
    <property type="entry name" value="THIAMIN PYROPHOSPHOKINASE"/>
    <property type="match status" value="1"/>
</dbReference>
<dbReference type="NCBIfam" id="TIGR01378">
    <property type="entry name" value="thi_PPkinase"/>
    <property type="match status" value="1"/>
</dbReference>
<feature type="domain" description="Thiamin pyrophosphokinase thiamin-binding" evidence="7">
    <location>
        <begin position="154"/>
        <end position="202"/>
    </location>
</feature>
<keyword evidence="2" id="KW-0547">Nucleotide-binding</keyword>
<evidence type="ECO:0000313" key="9">
    <source>
        <dbReference type="Proteomes" id="UP000199550"/>
    </source>
</evidence>
<dbReference type="SUPFAM" id="SSF63999">
    <property type="entry name" value="Thiamin pyrophosphokinase, catalytic domain"/>
    <property type="match status" value="1"/>
</dbReference>
<keyword evidence="4" id="KW-0067">ATP-binding</keyword>
<dbReference type="GO" id="GO:0016301">
    <property type="term" value="F:kinase activity"/>
    <property type="evidence" value="ECO:0007669"/>
    <property type="project" value="UniProtKB-KW"/>
</dbReference>
<dbReference type="OrthoDB" id="7057856at2"/>
<protein>
    <recommendedName>
        <fullName evidence="5">Thiamine diphosphokinase</fullName>
        <ecNumber evidence="5">2.7.6.2</ecNumber>
    </recommendedName>
</protein>
<dbReference type="EMBL" id="FOTF01000007">
    <property type="protein sequence ID" value="SFL08675.1"/>
    <property type="molecule type" value="Genomic_DNA"/>
</dbReference>
<dbReference type="Gene3D" id="3.40.50.10240">
    <property type="entry name" value="Thiamin pyrophosphokinase, catalytic domain"/>
    <property type="match status" value="1"/>
</dbReference>